<protein>
    <submittedName>
        <fullName evidence="2">Uncharacterized protein</fullName>
    </submittedName>
</protein>
<keyword evidence="3" id="KW-1185">Reference proteome</keyword>
<keyword evidence="1" id="KW-1133">Transmembrane helix</keyword>
<dbReference type="Proteomes" id="UP000641025">
    <property type="component" value="Unassembled WGS sequence"/>
</dbReference>
<evidence type="ECO:0000313" key="3">
    <source>
        <dbReference type="Proteomes" id="UP000641025"/>
    </source>
</evidence>
<feature type="transmembrane region" description="Helical" evidence="1">
    <location>
        <begin position="31"/>
        <end position="54"/>
    </location>
</feature>
<comment type="caution">
    <text evidence="2">The sequence shown here is derived from an EMBL/GenBank/DDBJ whole genome shotgun (WGS) entry which is preliminary data.</text>
</comment>
<reference evidence="2 3" key="1">
    <citation type="submission" date="2020-12" db="EMBL/GenBank/DDBJ databases">
        <title>Geomonas sp. Red259, isolated from paddy soil.</title>
        <authorList>
            <person name="Xu Z."/>
            <person name="Zhang Z."/>
            <person name="Masuda Y."/>
            <person name="Itoh H."/>
            <person name="Senoo K."/>
        </authorList>
    </citation>
    <scope>NUCLEOTIDE SEQUENCE [LARGE SCALE GENOMIC DNA]</scope>
    <source>
        <strain evidence="2 3">Red259</strain>
    </source>
</reference>
<keyword evidence="1" id="KW-0472">Membrane</keyword>
<name>A0ABS0YV01_9BACT</name>
<feature type="transmembrane region" description="Helical" evidence="1">
    <location>
        <begin position="60"/>
        <end position="79"/>
    </location>
</feature>
<evidence type="ECO:0000313" key="2">
    <source>
        <dbReference type="EMBL" id="MBJ6801572.1"/>
    </source>
</evidence>
<organism evidence="2 3">
    <name type="scientific">Geomonas propionica</name>
    <dbReference type="NCBI Taxonomy" id="2798582"/>
    <lineage>
        <taxon>Bacteria</taxon>
        <taxon>Pseudomonadati</taxon>
        <taxon>Thermodesulfobacteriota</taxon>
        <taxon>Desulfuromonadia</taxon>
        <taxon>Geobacterales</taxon>
        <taxon>Geobacteraceae</taxon>
        <taxon>Geomonas</taxon>
    </lineage>
</organism>
<dbReference type="EMBL" id="JAEMHK010000012">
    <property type="protein sequence ID" value="MBJ6801572.1"/>
    <property type="molecule type" value="Genomic_DNA"/>
</dbReference>
<accession>A0ABS0YV01</accession>
<evidence type="ECO:0000256" key="1">
    <source>
        <dbReference type="SAM" id="Phobius"/>
    </source>
</evidence>
<dbReference type="RefSeq" id="WP_199396068.1">
    <property type="nucleotide sequence ID" value="NZ_JAEMHK010000012.1"/>
</dbReference>
<gene>
    <name evidence="2" type="ORF">JFN90_15685</name>
</gene>
<proteinExistence type="predicted"/>
<keyword evidence="1" id="KW-0812">Transmembrane</keyword>
<sequence length="131" mass="14903">MRERDYYHYDEEDPWEGVRLTKEGIRARATLIFYTALVSAPYVAIVAFGGYVSGLMSHEILGIACYNAMISAIFFFDTLRNAAHDCFERAQAEGLVTCREGIPIIDPSYPHRRLARLAFAIRGRVARVVRK</sequence>